<dbReference type="InterPro" id="IPR045749">
    <property type="entry name" value="DUF6090"/>
</dbReference>
<name>A0ABS7Y3B7_9FLAO</name>
<evidence type="ECO:0000256" key="1">
    <source>
        <dbReference type="SAM" id="Phobius"/>
    </source>
</evidence>
<keyword evidence="1" id="KW-1133">Transmembrane helix</keyword>
<sequence length="245" mass="29164">MIKFFRHIRKSLISENKMGKYFKYAIGEILLVVIGILIALQINNWNNKRVEEARADKFLQKLKTQLKYNIIKTEERIKEFDSIYKASIELIDIIGEKNVENLDEKINKLVNLNLRDYHLNLDMNIITEGRENGDIALLASDKIRQALYFLSTENTALIERERITNEDLNLLFVPYLNKNMNLRNRIEFKNIGKSKLYKDDNYKMLFDQDFENYIISRLEYNQSNLVVYRNMKQHLESLSQLLETK</sequence>
<organism evidence="2 3">
    <name type="scientific">Winogradskyella vincentii</name>
    <dbReference type="NCBI Taxonomy" id="2877122"/>
    <lineage>
        <taxon>Bacteria</taxon>
        <taxon>Pseudomonadati</taxon>
        <taxon>Bacteroidota</taxon>
        <taxon>Flavobacteriia</taxon>
        <taxon>Flavobacteriales</taxon>
        <taxon>Flavobacteriaceae</taxon>
        <taxon>Winogradskyella</taxon>
    </lineage>
</organism>
<accession>A0ABS7Y3B7</accession>
<dbReference type="Pfam" id="PF19578">
    <property type="entry name" value="DUF6090"/>
    <property type="match status" value="1"/>
</dbReference>
<keyword evidence="1" id="KW-0472">Membrane</keyword>
<dbReference type="Proteomes" id="UP001198402">
    <property type="component" value="Unassembled WGS sequence"/>
</dbReference>
<proteinExistence type="predicted"/>
<dbReference type="RefSeq" id="WP_224479352.1">
    <property type="nucleotide sequence ID" value="NZ_JAIUJS010000011.1"/>
</dbReference>
<protein>
    <submittedName>
        <fullName evidence="2">Uncharacterized protein</fullName>
    </submittedName>
</protein>
<evidence type="ECO:0000313" key="3">
    <source>
        <dbReference type="Proteomes" id="UP001198402"/>
    </source>
</evidence>
<gene>
    <name evidence="2" type="ORF">LBV24_14340</name>
</gene>
<reference evidence="3" key="1">
    <citation type="submission" date="2023-07" db="EMBL/GenBank/DDBJ databases">
        <authorList>
            <person name="Yue Y."/>
        </authorList>
    </citation>
    <scope>NUCLEOTIDE SEQUENCE [LARGE SCALE GENOMIC DNA]</scope>
    <source>
        <strain evidence="3">2Y89</strain>
    </source>
</reference>
<feature type="transmembrane region" description="Helical" evidence="1">
    <location>
        <begin position="21"/>
        <end position="40"/>
    </location>
</feature>
<evidence type="ECO:0000313" key="2">
    <source>
        <dbReference type="EMBL" id="MCA0154406.1"/>
    </source>
</evidence>
<keyword evidence="3" id="KW-1185">Reference proteome</keyword>
<comment type="caution">
    <text evidence="2">The sequence shown here is derived from an EMBL/GenBank/DDBJ whole genome shotgun (WGS) entry which is preliminary data.</text>
</comment>
<keyword evidence="1" id="KW-0812">Transmembrane</keyword>
<dbReference type="EMBL" id="JAIUJS010000011">
    <property type="protein sequence ID" value="MCA0154406.1"/>
    <property type="molecule type" value="Genomic_DNA"/>
</dbReference>